<sequence>MIGQGTKLVYCTLMIDVRQCLHYQPWQRPTTKGPTWVPLRSRTRLSVQELRTRGYEKLYRARVGLGRVEFMTADDLPLSGPQQLVLVHSWIRRFRGPRNGVAWRDDSRSDSDPNRICHPHHWTLSPPLRLMTMSRTTV</sequence>
<protein>
    <submittedName>
        <fullName evidence="1">Uncharacterized protein</fullName>
    </submittedName>
</protein>
<proteinExistence type="predicted"/>
<evidence type="ECO:0000313" key="2">
    <source>
        <dbReference type="Proteomes" id="UP000054018"/>
    </source>
</evidence>
<dbReference type="AlphaFoldDB" id="A0A0C9Y928"/>
<gene>
    <name evidence="1" type="ORF">PISMIDRAFT_563122</name>
</gene>
<dbReference type="HOGENOM" id="CLU_1856094_0_0_1"/>
<organism evidence="1 2">
    <name type="scientific">Pisolithus microcarpus 441</name>
    <dbReference type="NCBI Taxonomy" id="765257"/>
    <lineage>
        <taxon>Eukaryota</taxon>
        <taxon>Fungi</taxon>
        <taxon>Dikarya</taxon>
        <taxon>Basidiomycota</taxon>
        <taxon>Agaricomycotina</taxon>
        <taxon>Agaricomycetes</taxon>
        <taxon>Agaricomycetidae</taxon>
        <taxon>Boletales</taxon>
        <taxon>Sclerodermatineae</taxon>
        <taxon>Pisolithaceae</taxon>
        <taxon>Pisolithus</taxon>
    </lineage>
</organism>
<name>A0A0C9Y928_9AGAM</name>
<accession>A0A0C9Y928</accession>
<dbReference type="OrthoDB" id="10565033at2759"/>
<dbReference type="EMBL" id="KN833754">
    <property type="protein sequence ID" value="KIK21205.1"/>
    <property type="molecule type" value="Genomic_DNA"/>
</dbReference>
<reference evidence="2" key="2">
    <citation type="submission" date="2015-01" db="EMBL/GenBank/DDBJ databases">
        <title>Evolutionary Origins and Diversification of the Mycorrhizal Mutualists.</title>
        <authorList>
            <consortium name="DOE Joint Genome Institute"/>
            <consortium name="Mycorrhizal Genomics Consortium"/>
            <person name="Kohler A."/>
            <person name="Kuo A."/>
            <person name="Nagy L.G."/>
            <person name="Floudas D."/>
            <person name="Copeland A."/>
            <person name="Barry K.W."/>
            <person name="Cichocki N."/>
            <person name="Veneault-Fourrey C."/>
            <person name="LaButti K."/>
            <person name="Lindquist E.A."/>
            <person name="Lipzen A."/>
            <person name="Lundell T."/>
            <person name="Morin E."/>
            <person name="Murat C."/>
            <person name="Riley R."/>
            <person name="Ohm R."/>
            <person name="Sun H."/>
            <person name="Tunlid A."/>
            <person name="Henrissat B."/>
            <person name="Grigoriev I.V."/>
            <person name="Hibbett D.S."/>
            <person name="Martin F."/>
        </authorList>
    </citation>
    <scope>NUCLEOTIDE SEQUENCE [LARGE SCALE GENOMIC DNA]</scope>
    <source>
        <strain evidence="2">441</strain>
    </source>
</reference>
<keyword evidence="2" id="KW-1185">Reference proteome</keyword>
<evidence type="ECO:0000313" key="1">
    <source>
        <dbReference type="EMBL" id="KIK21205.1"/>
    </source>
</evidence>
<dbReference type="Proteomes" id="UP000054018">
    <property type="component" value="Unassembled WGS sequence"/>
</dbReference>
<reference evidence="1 2" key="1">
    <citation type="submission" date="2014-04" db="EMBL/GenBank/DDBJ databases">
        <authorList>
            <consortium name="DOE Joint Genome Institute"/>
            <person name="Kuo A."/>
            <person name="Kohler A."/>
            <person name="Costa M.D."/>
            <person name="Nagy L.G."/>
            <person name="Floudas D."/>
            <person name="Copeland A."/>
            <person name="Barry K.W."/>
            <person name="Cichocki N."/>
            <person name="Veneault-Fourrey C."/>
            <person name="LaButti K."/>
            <person name="Lindquist E.A."/>
            <person name="Lipzen A."/>
            <person name="Lundell T."/>
            <person name="Morin E."/>
            <person name="Murat C."/>
            <person name="Sun H."/>
            <person name="Tunlid A."/>
            <person name="Henrissat B."/>
            <person name="Grigoriev I.V."/>
            <person name="Hibbett D.S."/>
            <person name="Martin F."/>
            <person name="Nordberg H.P."/>
            <person name="Cantor M.N."/>
            <person name="Hua S.X."/>
        </authorList>
    </citation>
    <scope>NUCLEOTIDE SEQUENCE [LARGE SCALE GENOMIC DNA]</scope>
    <source>
        <strain evidence="1 2">441</strain>
    </source>
</reference>